<accession>A0A7V8NSW4</accession>
<name>A0A7V8NSW4_9BACT</name>
<dbReference type="EMBL" id="JACDQQ010001708">
    <property type="protein sequence ID" value="MBA0086857.1"/>
    <property type="molecule type" value="Genomic_DNA"/>
</dbReference>
<dbReference type="AlphaFoldDB" id="A0A7V8NSW4"/>
<comment type="caution">
    <text evidence="1">The sequence shown here is derived from an EMBL/GenBank/DDBJ whole genome shotgun (WGS) entry which is preliminary data.</text>
</comment>
<evidence type="ECO:0000313" key="1">
    <source>
        <dbReference type="EMBL" id="MBA0086857.1"/>
    </source>
</evidence>
<reference evidence="1" key="1">
    <citation type="submission" date="2020-06" db="EMBL/GenBank/DDBJ databases">
        <title>Legume-microbial interactions unlock mineral nutrients during tropical forest succession.</title>
        <authorList>
            <person name="Epihov D.Z."/>
        </authorList>
    </citation>
    <scope>NUCLEOTIDE SEQUENCE [LARGE SCALE GENOMIC DNA]</scope>
    <source>
        <strain evidence="1">Pan2503</strain>
    </source>
</reference>
<dbReference type="Proteomes" id="UP000567293">
    <property type="component" value="Unassembled WGS sequence"/>
</dbReference>
<keyword evidence="2" id="KW-1185">Reference proteome</keyword>
<sequence length="228" mass="25218">VGVREWSVGQAVQLGAAMERLTWRARSERFDKKDIWPEYSELSCFACHHALGPAKDSWRQEHGYAGRRPGDPAWNASRYAVFRLLAKQTDSANAQELDRQMLLVSDEMGKLSPDRNAVAAAASLAAALAQRIAERLATVSYEQAMVLRMLERIPDDAESIALADERGAEQAAMALDSLYIAYSRVAKPANAVAVRTAINGLFQQLENPSAYNADQFASALRRIRPLLQ</sequence>
<evidence type="ECO:0000313" key="2">
    <source>
        <dbReference type="Proteomes" id="UP000567293"/>
    </source>
</evidence>
<protein>
    <submittedName>
        <fullName evidence="1">Uncharacterized protein</fullName>
    </submittedName>
</protein>
<organism evidence="1 2">
    <name type="scientific">Candidatus Acidiferrum panamense</name>
    <dbReference type="NCBI Taxonomy" id="2741543"/>
    <lineage>
        <taxon>Bacteria</taxon>
        <taxon>Pseudomonadati</taxon>
        <taxon>Acidobacteriota</taxon>
        <taxon>Terriglobia</taxon>
        <taxon>Candidatus Acidiferrales</taxon>
        <taxon>Candidatus Acidiferrum</taxon>
    </lineage>
</organism>
<feature type="non-terminal residue" evidence="1">
    <location>
        <position position="1"/>
    </location>
</feature>
<proteinExistence type="predicted"/>
<gene>
    <name evidence="1" type="ORF">HRJ53_17890</name>
</gene>